<accession>A0A0V1D0U2</accession>
<proteinExistence type="predicted"/>
<dbReference type="AlphaFoldDB" id="A0A0V1D0U2"/>
<comment type="caution">
    <text evidence="1">The sequence shown here is derived from an EMBL/GenBank/DDBJ whole genome shotgun (WGS) entry which is preliminary data.</text>
</comment>
<name>A0A0V1D0U2_TRIBR</name>
<organism evidence="1 2">
    <name type="scientific">Trichinella britovi</name>
    <name type="common">Parasitic roundworm</name>
    <dbReference type="NCBI Taxonomy" id="45882"/>
    <lineage>
        <taxon>Eukaryota</taxon>
        <taxon>Metazoa</taxon>
        <taxon>Ecdysozoa</taxon>
        <taxon>Nematoda</taxon>
        <taxon>Enoplea</taxon>
        <taxon>Dorylaimia</taxon>
        <taxon>Trichinellida</taxon>
        <taxon>Trichinellidae</taxon>
        <taxon>Trichinella</taxon>
    </lineage>
</organism>
<reference evidence="1 2" key="1">
    <citation type="submission" date="2015-01" db="EMBL/GenBank/DDBJ databases">
        <title>Evolution of Trichinella species and genotypes.</title>
        <authorList>
            <person name="Korhonen P.K."/>
            <person name="Edoardo P."/>
            <person name="Giuseppe L.R."/>
            <person name="Gasser R.B."/>
        </authorList>
    </citation>
    <scope>NUCLEOTIDE SEQUENCE [LARGE SCALE GENOMIC DNA]</scope>
    <source>
        <strain evidence="1">ISS120</strain>
    </source>
</reference>
<keyword evidence="2" id="KW-1185">Reference proteome</keyword>
<gene>
    <name evidence="1" type="ORF">T03_4318</name>
</gene>
<sequence>MQSSLCLTVKRGKEIEGDKNDRRTKRGKMILLATKQLDAQAANPTTNNYALRREIKRENRKISKMHGTN</sequence>
<evidence type="ECO:0000313" key="2">
    <source>
        <dbReference type="Proteomes" id="UP000054653"/>
    </source>
</evidence>
<protein>
    <submittedName>
        <fullName evidence="1">Uncharacterized protein</fullName>
    </submittedName>
</protein>
<dbReference type="Proteomes" id="UP000054653">
    <property type="component" value="Unassembled WGS sequence"/>
</dbReference>
<dbReference type="EMBL" id="JYDI01000060">
    <property type="protein sequence ID" value="KRY55121.1"/>
    <property type="molecule type" value="Genomic_DNA"/>
</dbReference>
<evidence type="ECO:0000313" key="1">
    <source>
        <dbReference type="EMBL" id="KRY55121.1"/>
    </source>
</evidence>